<evidence type="ECO:0000256" key="1">
    <source>
        <dbReference type="SAM" id="MobiDB-lite"/>
    </source>
</evidence>
<dbReference type="AlphaFoldDB" id="A0A8J7W2E4"/>
<keyword evidence="3" id="KW-1185">Reference proteome</keyword>
<feature type="compositionally biased region" description="Polar residues" evidence="1">
    <location>
        <begin position="190"/>
        <end position="219"/>
    </location>
</feature>
<sequence>MLSKNRMPEQQCITFGEMNIIFNSRTLWRQLAIWTRALIISKTAGIGIAEEVFRRVYRVPEGYANMLRIVFGNKISEDYMILLSAAVSLYNQIITAYLDGDTDTVNDLAARLYENADERATFLSSINPYWDVTEWRDLMYTYVAYTLEEIVTSITGEHAKNIDVYDRILSQASAMGDYFSQGLFNYMTQIPSDNENQSPSPFENENQSPSPSDNGNQSMKAVYCNQYERSGK</sequence>
<dbReference type="EMBL" id="JAGSND010000015">
    <property type="protein sequence ID" value="MBR0599639.1"/>
    <property type="molecule type" value="Genomic_DNA"/>
</dbReference>
<protein>
    <submittedName>
        <fullName evidence="2">Uncharacterized protein</fullName>
    </submittedName>
</protein>
<proteinExistence type="predicted"/>
<comment type="caution">
    <text evidence="2">The sequence shown here is derived from an EMBL/GenBank/DDBJ whole genome shotgun (WGS) entry which is preliminary data.</text>
</comment>
<feature type="region of interest" description="Disordered" evidence="1">
    <location>
        <begin position="190"/>
        <end position="232"/>
    </location>
</feature>
<organism evidence="2 3">
    <name type="scientific">Sinanaerobacter chloroacetimidivorans</name>
    <dbReference type="NCBI Taxonomy" id="2818044"/>
    <lineage>
        <taxon>Bacteria</taxon>
        <taxon>Bacillati</taxon>
        <taxon>Bacillota</taxon>
        <taxon>Clostridia</taxon>
        <taxon>Peptostreptococcales</taxon>
        <taxon>Anaerovoracaceae</taxon>
        <taxon>Sinanaerobacter</taxon>
    </lineage>
</organism>
<evidence type="ECO:0000313" key="3">
    <source>
        <dbReference type="Proteomes" id="UP000675664"/>
    </source>
</evidence>
<evidence type="ECO:0000313" key="2">
    <source>
        <dbReference type="EMBL" id="MBR0599639.1"/>
    </source>
</evidence>
<accession>A0A8J7W2E4</accession>
<name>A0A8J7W2E4_9FIRM</name>
<gene>
    <name evidence="2" type="ORF">KCX82_17270</name>
</gene>
<dbReference type="Proteomes" id="UP000675664">
    <property type="component" value="Unassembled WGS sequence"/>
</dbReference>
<reference evidence="2" key="1">
    <citation type="submission" date="2021-04" db="EMBL/GenBank/DDBJ databases">
        <title>Sinoanaerobacter chloroacetimidivorans sp. nov., an obligate anaerobic bacterium isolated from anaerobic sludge.</title>
        <authorList>
            <person name="Bao Y."/>
        </authorList>
    </citation>
    <scope>NUCLEOTIDE SEQUENCE</scope>
    <source>
        <strain evidence="2">BAD-6</strain>
    </source>
</reference>
<reference evidence="2" key="2">
    <citation type="submission" date="2021-04" db="EMBL/GenBank/DDBJ databases">
        <authorList>
            <person name="Liu J."/>
        </authorList>
    </citation>
    <scope>NUCLEOTIDE SEQUENCE</scope>
    <source>
        <strain evidence="2">BAD-6</strain>
    </source>
</reference>